<dbReference type="Gene3D" id="3.90.25.10">
    <property type="entry name" value="UDP-galactose 4-epimerase, domain 1"/>
    <property type="match status" value="1"/>
</dbReference>
<gene>
    <name evidence="2" type="ORF">PPNSA23_07500</name>
</gene>
<dbReference type="PANTHER" id="PTHR43162:SF1">
    <property type="entry name" value="PRESTALK A DIFFERENTIATION PROTEIN A"/>
    <property type="match status" value="1"/>
</dbReference>
<dbReference type="SUPFAM" id="SSF51735">
    <property type="entry name" value="NAD(P)-binding Rossmann-fold domains"/>
    <property type="match status" value="1"/>
</dbReference>
<dbReference type="InterPro" id="IPR051604">
    <property type="entry name" value="Ergot_Alk_Oxidoreductase"/>
</dbReference>
<name>A0ABQ0GVW0_9HYPH</name>
<keyword evidence="3" id="KW-1185">Reference proteome</keyword>
<evidence type="ECO:0000313" key="2">
    <source>
        <dbReference type="EMBL" id="GAB1580807.1"/>
    </source>
</evidence>
<dbReference type="InterPro" id="IPR016040">
    <property type="entry name" value="NAD(P)-bd_dom"/>
</dbReference>
<dbReference type="RefSeq" id="WP_407863744.1">
    <property type="nucleotide sequence ID" value="NZ_BAAFZP010000001.1"/>
</dbReference>
<evidence type="ECO:0000313" key="3">
    <source>
        <dbReference type="Proteomes" id="UP001628091"/>
    </source>
</evidence>
<comment type="caution">
    <text evidence="2">The sequence shown here is derived from an EMBL/GenBank/DDBJ whole genome shotgun (WGS) entry which is preliminary data.</text>
</comment>
<dbReference type="Pfam" id="PF13460">
    <property type="entry name" value="NAD_binding_10"/>
    <property type="match status" value="1"/>
</dbReference>
<organism evidence="2 3">
    <name type="scientific">Phyllobacterium phragmitis</name>
    <dbReference type="NCBI Taxonomy" id="2670329"/>
    <lineage>
        <taxon>Bacteria</taxon>
        <taxon>Pseudomonadati</taxon>
        <taxon>Pseudomonadota</taxon>
        <taxon>Alphaproteobacteria</taxon>
        <taxon>Hyphomicrobiales</taxon>
        <taxon>Phyllobacteriaceae</taxon>
        <taxon>Phyllobacterium</taxon>
    </lineage>
</organism>
<reference evidence="2 3" key="1">
    <citation type="submission" date="2024-10" db="EMBL/GenBank/DDBJ databases">
        <title>Isolation, draft genome sequencing and identification of Phyllobacterium sp. NSA23, isolated from leaf soil.</title>
        <authorList>
            <person name="Akita H."/>
        </authorList>
    </citation>
    <scope>NUCLEOTIDE SEQUENCE [LARGE SCALE GENOMIC DNA]</scope>
    <source>
        <strain evidence="2 3">NSA23</strain>
    </source>
</reference>
<protein>
    <recommendedName>
        <fullName evidence="1">NAD(P)-binding domain-containing protein</fullName>
    </recommendedName>
</protein>
<dbReference type="Proteomes" id="UP001628091">
    <property type="component" value="Unassembled WGS sequence"/>
</dbReference>
<dbReference type="PANTHER" id="PTHR43162">
    <property type="match status" value="1"/>
</dbReference>
<evidence type="ECO:0000259" key="1">
    <source>
        <dbReference type="Pfam" id="PF13460"/>
    </source>
</evidence>
<sequence>MYAIVGAAGKVGYSTSVKLREAGVPVRAILRDAAKASRLNAIGCEIAIADVQDPAALGRAIAGADTVQIILPTPPQAEDIVGEMRRSIESLAGALEVARPDRVLAISDYGAHIREDIGMPGAFRLFEVRLRRLEVPRIFLRSAEHMEGWGALVPAAAATGVLPSLHHPVEKAFPTVSAPDVGLIAASLLLRPDGEAGEEIIHAEGPRRYSAADVADALSQLLGRTVTAQALPRAQWRESLGRAVSASTVELLVKLYDAHNKGGLIDVEPGGKVRYGATALIDALRRFVPPR</sequence>
<dbReference type="Gene3D" id="3.40.50.720">
    <property type="entry name" value="NAD(P)-binding Rossmann-like Domain"/>
    <property type="match status" value="1"/>
</dbReference>
<proteinExistence type="predicted"/>
<feature type="domain" description="NAD(P)-binding" evidence="1">
    <location>
        <begin position="6"/>
        <end position="112"/>
    </location>
</feature>
<dbReference type="EMBL" id="BAAFZP010000001">
    <property type="protein sequence ID" value="GAB1580807.1"/>
    <property type="molecule type" value="Genomic_DNA"/>
</dbReference>
<accession>A0ABQ0GVW0</accession>
<dbReference type="InterPro" id="IPR036291">
    <property type="entry name" value="NAD(P)-bd_dom_sf"/>
</dbReference>